<protein>
    <recommendedName>
        <fullName evidence="5">Rho termination factor N-terminal domain-containing protein</fullName>
    </recommendedName>
</protein>
<reference evidence="3" key="1">
    <citation type="journal article" date="2020" name="Stud. Mycol.">
        <title>101 Dothideomycetes genomes: a test case for predicting lifestyles and emergence of pathogens.</title>
        <authorList>
            <person name="Haridas S."/>
            <person name="Albert R."/>
            <person name="Binder M."/>
            <person name="Bloem J."/>
            <person name="Labutti K."/>
            <person name="Salamov A."/>
            <person name="Andreopoulos B."/>
            <person name="Baker S."/>
            <person name="Barry K."/>
            <person name="Bills G."/>
            <person name="Bluhm B."/>
            <person name="Cannon C."/>
            <person name="Castanera R."/>
            <person name="Culley D."/>
            <person name="Daum C."/>
            <person name="Ezra D."/>
            <person name="Gonzalez J."/>
            <person name="Henrissat B."/>
            <person name="Kuo A."/>
            <person name="Liang C."/>
            <person name="Lipzen A."/>
            <person name="Lutzoni F."/>
            <person name="Magnuson J."/>
            <person name="Mondo S."/>
            <person name="Nolan M."/>
            <person name="Ohm R."/>
            <person name="Pangilinan J."/>
            <person name="Park H.-J."/>
            <person name="Ramirez L."/>
            <person name="Alfaro M."/>
            <person name="Sun H."/>
            <person name="Tritt A."/>
            <person name="Yoshinaga Y."/>
            <person name="Zwiers L.-H."/>
            <person name="Turgeon B."/>
            <person name="Goodwin S."/>
            <person name="Spatafora J."/>
            <person name="Crous P."/>
            <person name="Grigoriev I."/>
        </authorList>
    </citation>
    <scope>NUCLEOTIDE SEQUENCE</scope>
    <source>
        <strain evidence="3">CBS 101060</strain>
    </source>
</reference>
<evidence type="ECO:0000313" key="4">
    <source>
        <dbReference type="Proteomes" id="UP000799429"/>
    </source>
</evidence>
<keyword evidence="4" id="KW-1185">Reference proteome</keyword>
<dbReference type="GO" id="GO:0016020">
    <property type="term" value="C:membrane"/>
    <property type="evidence" value="ECO:0007669"/>
    <property type="project" value="TreeGrafter"/>
</dbReference>
<sequence>MSSWLHRQRKGDLVELAKQAGVSDYDGLLKDELVSVLDEHLRANSSSLSSNAAFNDFYRTASPVKKERAASTTSGPDVPKKRRTTKVKDEIEAIISGDDTPIQNLVARTPRLQRIAQSVPLPASPAEVADVIDRQTTIAKEKISSAYAKLGVTENIESVRESLSSVVGVELLVLGLEYYGLQKETLPWRYAFDFPAIGFLGTNSHPVSIPDFFLLVTSFFWAPTSLWAATSILLPALAAYFINFTLNGKSRSVYQADPLTFNVAKALITWLVYSQGAQFAGLVSPETAARVNAAVPGGYTGVLIGSGVGALASIYEAVLKR</sequence>
<dbReference type="AlphaFoldDB" id="A0A9P4VWD6"/>
<dbReference type="OrthoDB" id="4034134at2759"/>
<dbReference type="PANTHER" id="PTHR41807">
    <property type="entry name" value="GLUTATHIONE TRANSFERASE 3"/>
    <property type="match status" value="1"/>
</dbReference>
<dbReference type="Proteomes" id="UP000799429">
    <property type="component" value="Unassembled WGS sequence"/>
</dbReference>
<name>A0A9P4VWD6_9PEZI</name>
<gene>
    <name evidence="3" type="ORF">M501DRAFT_924955</name>
</gene>
<feature type="transmembrane region" description="Helical" evidence="2">
    <location>
        <begin position="220"/>
        <end position="242"/>
    </location>
</feature>
<evidence type="ECO:0000256" key="2">
    <source>
        <dbReference type="SAM" id="Phobius"/>
    </source>
</evidence>
<accession>A0A9P4VWD6</accession>
<keyword evidence="2" id="KW-1133">Transmembrane helix</keyword>
<proteinExistence type="predicted"/>
<dbReference type="EMBL" id="MU006089">
    <property type="protein sequence ID" value="KAF2842609.1"/>
    <property type="molecule type" value="Genomic_DNA"/>
</dbReference>
<comment type="caution">
    <text evidence="3">The sequence shown here is derived from an EMBL/GenBank/DDBJ whole genome shotgun (WGS) entry which is preliminary data.</text>
</comment>
<evidence type="ECO:0000256" key="1">
    <source>
        <dbReference type="SAM" id="MobiDB-lite"/>
    </source>
</evidence>
<evidence type="ECO:0008006" key="5">
    <source>
        <dbReference type="Google" id="ProtNLM"/>
    </source>
</evidence>
<keyword evidence="2" id="KW-0812">Transmembrane</keyword>
<dbReference type="PANTHER" id="PTHR41807:SF1">
    <property type="entry name" value="GLUTATHIONE TRANSFERASE 3"/>
    <property type="match status" value="1"/>
</dbReference>
<evidence type="ECO:0000313" key="3">
    <source>
        <dbReference type="EMBL" id="KAF2842609.1"/>
    </source>
</evidence>
<keyword evidence="2" id="KW-0472">Membrane</keyword>
<feature type="region of interest" description="Disordered" evidence="1">
    <location>
        <begin position="65"/>
        <end position="84"/>
    </location>
</feature>
<dbReference type="InterPro" id="IPR038872">
    <property type="entry name" value="Put_GTT3"/>
</dbReference>
<organism evidence="3 4">
    <name type="scientific">Patellaria atrata CBS 101060</name>
    <dbReference type="NCBI Taxonomy" id="1346257"/>
    <lineage>
        <taxon>Eukaryota</taxon>
        <taxon>Fungi</taxon>
        <taxon>Dikarya</taxon>
        <taxon>Ascomycota</taxon>
        <taxon>Pezizomycotina</taxon>
        <taxon>Dothideomycetes</taxon>
        <taxon>Dothideomycetes incertae sedis</taxon>
        <taxon>Patellariales</taxon>
        <taxon>Patellariaceae</taxon>
        <taxon>Patellaria</taxon>
    </lineage>
</organism>